<name>A0A402CSV0_9BACT</name>
<dbReference type="AlphaFoldDB" id="A0A402CSV0"/>
<dbReference type="OrthoDB" id="9802066at2"/>
<dbReference type="EMBL" id="AP025739">
    <property type="protein sequence ID" value="BDI30962.1"/>
    <property type="molecule type" value="Genomic_DNA"/>
</dbReference>
<dbReference type="SMART" id="SM00448">
    <property type="entry name" value="REC"/>
    <property type="match status" value="1"/>
</dbReference>
<dbReference type="InterPro" id="IPR001789">
    <property type="entry name" value="Sig_transdc_resp-reg_receiver"/>
</dbReference>
<dbReference type="Gene3D" id="3.40.50.2300">
    <property type="match status" value="1"/>
</dbReference>
<dbReference type="PROSITE" id="PS50110">
    <property type="entry name" value="RESPONSE_REGULATORY"/>
    <property type="match status" value="1"/>
</dbReference>
<dbReference type="CDD" id="cd17569">
    <property type="entry name" value="REC_HupR-like"/>
    <property type="match status" value="1"/>
</dbReference>
<gene>
    <name evidence="1" type="ORF">CCAX7_30130</name>
</gene>
<dbReference type="PANTHER" id="PTHR45228:SF8">
    <property type="entry name" value="TWO-COMPONENT RESPONSE REGULATOR-RELATED"/>
    <property type="match status" value="1"/>
</dbReference>
<proteinExistence type="predicted"/>
<dbReference type="SUPFAM" id="SSF52172">
    <property type="entry name" value="CheY-like"/>
    <property type="match status" value="1"/>
</dbReference>
<dbReference type="KEGG" id="ccot:CCAX7_30130"/>
<reference evidence="1 2" key="1">
    <citation type="journal article" date="2019" name="Int. J. Syst. Evol. Microbiol.">
        <title>Capsulimonas corticalis gen. nov., sp. nov., an aerobic capsulated bacterium, of a novel bacterial order, Capsulimonadales ord. nov., of the class Armatimonadia of the phylum Armatimonadetes.</title>
        <authorList>
            <person name="Li J."/>
            <person name="Kudo C."/>
            <person name="Tonouchi A."/>
        </authorList>
    </citation>
    <scope>NUCLEOTIDE SEQUENCE [LARGE SCALE GENOMIC DNA]</scope>
    <source>
        <strain evidence="1 2">AX-7</strain>
    </source>
</reference>
<dbReference type="Pfam" id="PF13487">
    <property type="entry name" value="HD_5"/>
    <property type="match status" value="1"/>
</dbReference>
<dbReference type="InterPro" id="IPR011006">
    <property type="entry name" value="CheY-like_superfamily"/>
</dbReference>
<keyword evidence="2" id="KW-1185">Reference proteome</keyword>
<evidence type="ECO:0000313" key="2">
    <source>
        <dbReference type="Proteomes" id="UP000287394"/>
    </source>
</evidence>
<dbReference type="Pfam" id="PF00072">
    <property type="entry name" value="Response_reg"/>
    <property type="match status" value="1"/>
</dbReference>
<accession>A0A402CSV0</accession>
<dbReference type="Gene3D" id="1.10.3210.10">
    <property type="entry name" value="Hypothetical protein af1432"/>
    <property type="match status" value="1"/>
</dbReference>
<dbReference type="InterPro" id="IPR052020">
    <property type="entry name" value="Cyclic_di-GMP/3'3'-cGAMP_PDE"/>
</dbReference>
<dbReference type="RefSeq" id="WP_119320461.1">
    <property type="nucleotide sequence ID" value="NZ_AP025739.1"/>
</dbReference>
<organism evidence="1 2">
    <name type="scientific">Capsulimonas corticalis</name>
    <dbReference type="NCBI Taxonomy" id="2219043"/>
    <lineage>
        <taxon>Bacteria</taxon>
        <taxon>Bacillati</taxon>
        <taxon>Armatimonadota</taxon>
        <taxon>Armatimonadia</taxon>
        <taxon>Capsulimonadales</taxon>
        <taxon>Capsulimonadaceae</taxon>
        <taxon>Capsulimonas</taxon>
    </lineage>
</organism>
<protein>
    <submittedName>
        <fullName evidence="1">Response regulator receiver modulated metal-depenent phosphohydrolase</fullName>
    </submittedName>
</protein>
<dbReference type="PANTHER" id="PTHR45228">
    <property type="entry name" value="CYCLIC DI-GMP PHOSPHODIESTERASE TM_0186-RELATED"/>
    <property type="match status" value="1"/>
</dbReference>
<sequence>MSERILFVDDDANILSAYQRHLRKQYDIDTALGGEAGLQMIENKGPYSVIVTDMGMPGMNGVQFLTRAKGLAPDTVRMMLTGNADLRTAVEALHRGNIFRYLVKPAPPESMALALEAGVRQYHLINAERDLLEKTLQGSIRVMIEILSVVNPESFGRVQSLKQQMRAVAQYLKLEPYWKFELGALLSQIGLVTVPAFVVRKSQMKQEMTEAEQNLIRRVPEISRNLLSNIPRLEPVAEMIYYQKKNYDGTGFPKDSLARHDIPVGARILRVLHDLAYLEASGLSRTQALAAMGQRVDWYDNTIIEACTFCLHVDTETEERVPSRMVMVAELRLGQKLASDIYTCDGTLLISSGHKISETLLEKIRNFMGISGIQEPIEIEVREDHGGKE</sequence>
<evidence type="ECO:0000313" key="1">
    <source>
        <dbReference type="EMBL" id="BDI30962.1"/>
    </source>
</evidence>
<dbReference type="GO" id="GO:0000160">
    <property type="term" value="P:phosphorelay signal transduction system"/>
    <property type="evidence" value="ECO:0007669"/>
    <property type="project" value="InterPro"/>
</dbReference>
<dbReference type="Proteomes" id="UP000287394">
    <property type="component" value="Chromosome"/>
</dbReference>